<accession>A0A2S0Q7I4</accession>
<dbReference type="PROSITE" id="PS50213">
    <property type="entry name" value="FAS1"/>
    <property type="match status" value="1"/>
</dbReference>
<sequence>MNKLKFMADIVETAINAGNFQALLKAATTAEIIETLKSPGSLTLFAPTDDAFAQLPQNTLDSLLQDIPTLKKILMYHVAFGDVRFEDLQQISEAPTLEGSVVAIDSDQGVIKINDAHVLVTDIIADNGVIHAIDQVLMPAMVAKG</sequence>
<evidence type="ECO:0000313" key="2">
    <source>
        <dbReference type="EMBL" id="AVZ30373.1"/>
    </source>
</evidence>
<gene>
    <name evidence="2" type="ORF">BMF81_01882</name>
</gene>
<dbReference type="SMART" id="SM00554">
    <property type="entry name" value="FAS1"/>
    <property type="match status" value="1"/>
</dbReference>
<feature type="domain" description="FAS1" evidence="1">
    <location>
        <begin position="7"/>
        <end position="137"/>
    </location>
</feature>
<dbReference type="PANTHER" id="PTHR10900:SF77">
    <property type="entry name" value="FI19380P1"/>
    <property type="match status" value="1"/>
</dbReference>
<dbReference type="Proteomes" id="UP000244056">
    <property type="component" value="Chromosome"/>
</dbReference>
<dbReference type="InterPro" id="IPR050904">
    <property type="entry name" value="Adhesion/Biosynth-related"/>
</dbReference>
<protein>
    <submittedName>
        <fullName evidence="2">Immunogenic protein MPT70</fullName>
    </submittedName>
</protein>
<evidence type="ECO:0000259" key="1">
    <source>
        <dbReference type="PROSITE" id="PS50213"/>
    </source>
</evidence>
<dbReference type="AlphaFoldDB" id="A0A2S0Q7I4"/>
<proteinExistence type="predicted"/>
<dbReference type="InterPro" id="IPR000782">
    <property type="entry name" value="FAS1_domain"/>
</dbReference>
<dbReference type="EMBL" id="CP020114">
    <property type="protein sequence ID" value="AVZ30373.1"/>
    <property type="molecule type" value="Genomic_DNA"/>
</dbReference>
<name>A0A2S0Q7I4_NODSP</name>
<dbReference type="Pfam" id="PF02469">
    <property type="entry name" value="Fasciclin"/>
    <property type="match status" value="1"/>
</dbReference>
<reference evidence="2 3" key="1">
    <citation type="submission" date="2017-03" db="EMBL/GenBank/DDBJ databases">
        <title>Comparative genomics of the toxic Baltic Sea cyanobacteria Nodularia spumigena UHCC 0039 and its response on varying salinity.</title>
        <authorList>
            <person name="Teikari J.E."/>
        </authorList>
    </citation>
    <scope>NUCLEOTIDE SEQUENCE [LARGE SCALE GENOMIC DNA]</scope>
    <source>
        <strain evidence="2 3">UHCC 0039</strain>
    </source>
</reference>
<dbReference type="InterPro" id="IPR036378">
    <property type="entry name" value="FAS1_dom_sf"/>
</dbReference>
<organism evidence="2 3">
    <name type="scientific">Nodularia spumigena UHCC 0039</name>
    <dbReference type="NCBI Taxonomy" id="1914872"/>
    <lineage>
        <taxon>Bacteria</taxon>
        <taxon>Bacillati</taxon>
        <taxon>Cyanobacteriota</taxon>
        <taxon>Cyanophyceae</taxon>
        <taxon>Nostocales</taxon>
        <taxon>Nodulariaceae</taxon>
        <taxon>Nodularia</taxon>
    </lineage>
</organism>
<dbReference type="PANTHER" id="PTHR10900">
    <property type="entry name" value="PERIOSTIN-RELATED"/>
    <property type="match status" value="1"/>
</dbReference>
<dbReference type="Gene3D" id="2.30.180.10">
    <property type="entry name" value="FAS1 domain"/>
    <property type="match status" value="1"/>
</dbReference>
<dbReference type="GO" id="GO:0005615">
    <property type="term" value="C:extracellular space"/>
    <property type="evidence" value="ECO:0007669"/>
    <property type="project" value="TreeGrafter"/>
</dbReference>
<dbReference type="FunFam" id="2.30.180.10:FF:000032">
    <property type="entry name" value="Fasciclin domain-containing protein, putative"/>
    <property type="match status" value="1"/>
</dbReference>
<evidence type="ECO:0000313" key="3">
    <source>
        <dbReference type="Proteomes" id="UP000244056"/>
    </source>
</evidence>
<dbReference type="SUPFAM" id="SSF82153">
    <property type="entry name" value="FAS1 domain"/>
    <property type="match status" value="1"/>
</dbReference>
<dbReference type="KEGG" id="nsp:BMF81_01882"/>